<feature type="transmembrane region" description="Helical" evidence="12">
    <location>
        <begin position="316"/>
        <end position="337"/>
    </location>
</feature>
<reference evidence="15" key="1">
    <citation type="journal article" date="2019" name="Int. J. Syst. Evol. Microbiol.">
        <title>The Global Catalogue of Microorganisms (GCM) 10K type strain sequencing project: providing services to taxonomists for standard genome sequencing and annotation.</title>
        <authorList>
            <consortium name="The Broad Institute Genomics Platform"/>
            <consortium name="The Broad Institute Genome Sequencing Center for Infectious Disease"/>
            <person name="Wu L."/>
            <person name="Ma J."/>
        </authorList>
    </citation>
    <scope>NUCLEOTIDE SEQUENCE [LARGE SCALE GENOMIC DNA]</scope>
    <source>
        <strain evidence="15">JCM 18326</strain>
    </source>
</reference>
<dbReference type="EMBL" id="BAABJX010000006">
    <property type="protein sequence ID" value="GAA4822146.1"/>
    <property type="molecule type" value="Genomic_DNA"/>
</dbReference>
<comment type="similarity">
    <text evidence="2">Belongs to the fatty acid desaturase type 1 family. AlkB subfamily.</text>
</comment>
<evidence type="ECO:0000256" key="1">
    <source>
        <dbReference type="ARBA" id="ARBA00004429"/>
    </source>
</evidence>
<comment type="subcellular location">
    <subcellularLocation>
        <location evidence="1">Cell inner membrane</location>
        <topology evidence="1">Multi-pass membrane protein</topology>
    </subcellularLocation>
</comment>
<evidence type="ECO:0000256" key="3">
    <source>
        <dbReference type="ARBA" id="ARBA00022475"/>
    </source>
</evidence>
<keyword evidence="11 12" id="KW-0472">Membrane</keyword>
<keyword evidence="10" id="KW-0503">Monooxygenase</keyword>
<sequence length="351" mass="40332">MATRDFKYLIAYLLPISALTGLYLQGYWVWLNPILVFILVPLLESILPVDQKNVSPEKAKEKSGVKFFDFLLYLNVVLVYATVFLLLQQLVSQELSTAELVGSILSTGIVLGASGINVAHELGHRSGTFDYIMAQLLLIPSLYSHFTLEHNRGHHKNVATPLDPATSRKGEWVYGFWVRSVVLSYLSAWRIQLNLLSTHQRSFWSFHNRLLWGQLSQLALFGGVGYYYGLMPLLWLLCGSIIGFLLLETINYIEHYGLMRTLNKQGRYERVMPHHSWNANYEVGRILLYELTRHSDHHYLASKKYQVLDHHEEAPLLPFGYPTAILIALFPPLWFAIMDKRLPNTTYVHNV</sequence>
<keyword evidence="9" id="KW-0408">Iron</keyword>
<keyword evidence="4" id="KW-0997">Cell inner membrane</keyword>
<protein>
    <submittedName>
        <fullName evidence="14">Alkane 1-monooxygenase</fullName>
    </submittedName>
</protein>
<evidence type="ECO:0000256" key="6">
    <source>
        <dbReference type="ARBA" id="ARBA00022723"/>
    </source>
</evidence>
<evidence type="ECO:0000313" key="15">
    <source>
        <dbReference type="Proteomes" id="UP001500298"/>
    </source>
</evidence>
<feature type="transmembrane region" description="Helical" evidence="12">
    <location>
        <begin position="234"/>
        <end position="253"/>
    </location>
</feature>
<evidence type="ECO:0000256" key="10">
    <source>
        <dbReference type="ARBA" id="ARBA00023033"/>
    </source>
</evidence>
<evidence type="ECO:0000256" key="2">
    <source>
        <dbReference type="ARBA" id="ARBA00010823"/>
    </source>
</evidence>
<comment type="caution">
    <text evidence="14">The sequence shown here is derived from an EMBL/GenBank/DDBJ whole genome shotgun (WGS) entry which is preliminary data.</text>
</comment>
<accession>A0ABP9CXS9</accession>
<keyword evidence="3" id="KW-1003">Cell membrane</keyword>
<dbReference type="PANTHER" id="PTHR38674:SF1">
    <property type="entry name" value="ALKANE 1-MONOOXYGENASE 1"/>
    <property type="match status" value="1"/>
</dbReference>
<evidence type="ECO:0000256" key="9">
    <source>
        <dbReference type="ARBA" id="ARBA00023004"/>
    </source>
</evidence>
<keyword evidence="8" id="KW-0560">Oxidoreductase</keyword>
<keyword evidence="15" id="KW-1185">Reference proteome</keyword>
<gene>
    <name evidence="14" type="ORF">GCM10023331_03090</name>
</gene>
<evidence type="ECO:0000256" key="12">
    <source>
        <dbReference type="SAM" id="Phobius"/>
    </source>
</evidence>
<dbReference type="RefSeq" id="WP_345368658.1">
    <property type="nucleotide sequence ID" value="NZ_BAABJX010000006.1"/>
</dbReference>
<feature type="transmembrane region" description="Helical" evidence="12">
    <location>
        <begin position="100"/>
        <end position="119"/>
    </location>
</feature>
<dbReference type="Proteomes" id="UP001500298">
    <property type="component" value="Unassembled WGS sequence"/>
</dbReference>
<evidence type="ECO:0000259" key="13">
    <source>
        <dbReference type="Pfam" id="PF00487"/>
    </source>
</evidence>
<name>A0ABP9CXS9_9BACT</name>
<dbReference type="InterPro" id="IPR005804">
    <property type="entry name" value="FA_desaturase_dom"/>
</dbReference>
<keyword evidence="7 12" id="KW-1133">Transmembrane helix</keyword>
<keyword evidence="6" id="KW-0479">Metal-binding</keyword>
<dbReference type="PANTHER" id="PTHR38674">
    <property type="entry name" value="ALKANE 1-MONOOXYGENASE 1"/>
    <property type="match status" value="1"/>
</dbReference>
<evidence type="ECO:0000256" key="8">
    <source>
        <dbReference type="ARBA" id="ARBA00023002"/>
    </source>
</evidence>
<evidence type="ECO:0000256" key="5">
    <source>
        <dbReference type="ARBA" id="ARBA00022692"/>
    </source>
</evidence>
<feature type="transmembrane region" description="Helical" evidence="12">
    <location>
        <begin position="70"/>
        <end position="88"/>
    </location>
</feature>
<dbReference type="CDD" id="cd03512">
    <property type="entry name" value="Alkane-hydroxylase"/>
    <property type="match status" value="1"/>
</dbReference>
<feature type="transmembrane region" description="Helical" evidence="12">
    <location>
        <begin position="7"/>
        <end position="24"/>
    </location>
</feature>
<proteinExistence type="inferred from homology"/>
<organism evidence="14 15">
    <name type="scientific">Algivirga pacifica</name>
    <dbReference type="NCBI Taxonomy" id="1162670"/>
    <lineage>
        <taxon>Bacteria</taxon>
        <taxon>Pseudomonadati</taxon>
        <taxon>Bacteroidota</taxon>
        <taxon>Cytophagia</taxon>
        <taxon>Cytophagales</taxon>
        <taxon>Flammeovirgaceae</taxon>
        <taxon>Algivirga</taxon>
    </lineage>
</organism>
<dbReference type="InterPro" id="IPR033885">
    <property type="entry name" value="AlkB/XylM"/>
</dbReference>
<evidence type="ECO:0000256" key="7">
    <source>
        <dbReference type="ARBA" id="ARBA00022989"/>
    </source>
</evidence>
<evidence type="ECO:0000313" key="14">
    <source>
        <dbReference type="EMBL" id="GAA4822146.1"/>
    </source>
</evidence>
<keyword evidence="5 12" id="KW-0812">Transmembrane</keyword>
<feature type="domain" description="Fatty acid desaturase" evidence="13">
    <location>
        <begin position="105"/>
        <end position="310"/>
    </location>
</feature>
<evidence type="ECO:0000256" key="4">
    <source>
        <dbReference type="ARBA" id="ARBA00022519"/>
    </source>
</evidence>
<dbReference type="Pfam" id="PF00487">
    <property type="entry name" value="FA_desaturase"/>
    <property type="match status" value="1"/>
</dbReference>
<evidence type="ECO:0000256" key="11">
    <source>
        <dbReference type="ARBA" id="ARBA00023136"/>
    </source>
</evidence>